<protein>
    <submittedName>
        <fullName evidence="2">MBL fold metallo-hydrolase</fullName>
    </submittedName>
</protein>
<accession>A0A9P3TBS6</accession>
<dbReference type="AlphaFoldDB" id="A0A9P3TBS6"/>
<organism evidence="2 3">
    <name type="scientific">Kluyvera intermedia</name>
    <name type="common">Enterobacter intermedius</name>
    <dbReference type="NCBI Taxonomy" id="61648"/>
    <lineage>
        <taxon>Bacteria</taxon>
        <taxon>Pseudomonadati</taxon>
        <taxon>Pseudomonadota</taxon>
        <taxon>Gammaproteobacteria</taxon>
        <taxon>Enterobacterales</taxon>
        <taxon>Enterobacteriaceae</taxon>
        <taxon>Kluyvera</taxon>
    </lineage>
</organism>
<evidence type="ECO:0000259" key="1">
    <source>
        <dbReference type="Pfam" id="PF12706"/>
    </source>
</evidence>
<dbReference type="Proteomes" id="UP000867740">
    <property type="component" value="Unassembled WGS sequence"/>
</dbReference>
<sequence length="333" mass="37985">MARKNPWFNAAFPHHRPDGFTNLTPGGHASGDVKRWRQERKAAGLPRPPAEGYASFIAQWWQHAEINGDDDRVWWLGHSSILLRLMGQYILTDPVFSDRASPLRFVGPQRRTPPALAISELPSLDTIVISHNHYDHLDVRTMRALIQRFAHVTIFVPLGLGSWCRRLGARNVIELDWWQSVVFQGLVYTAVPAQHWSMRTPWDRNSVLWCGWVIENSAQRFWFPGDTGYSEDLLAIPQRLGPLSLAALPIGAYAPRWFMAYNHMDPQQAVTLWQQLGKPLSFPVHWGVFELADESLDEPLRELDNALSETADDVTNFMTLKIGQYLSLQNTGE</sequence>
<dbReference type="GO" id="GO:0005737">
    <property type="term" value="C:cytoplasm"/>
    <property type="evidence" value="ECO:0007669"/>
    <property type="project" value="TreeGrafter"/>
</dbReference>
<dbReference type="PANTHER" id="PTHR15032">
    <property type="entry name" value="N-ACYL-PHOSPHATIDYLETHANOLAMINE-HYDROLYZING PHOSPHOLIPASE D"/>
    <property type="match status" value="1"/>
</dbReference>
<reference evidence="2" key="2">
    <citation type="submission" date="2020-10" db="EMBL/GenBank/DDBJ databases">
        <authorList>
            <consortium name="NCBI Pathogen Detection Project"/>
        </authorList>
    </citation>
    <scope>NUCLEOTIDE SEQUENCE</scope>
    <source>
        <strain evidence="2">CAVp300</strain>
    </source>
</reference>
<comment type="caution">
    <text evidence="2">The sequence shown here is derived from an EMBL/GenBank/DDBJ whole genome shotgun (WGS) entry which is preliminary data.</text>
</comment>
<name>A0A9P3TBS6_KLUIN</name>
<dbReference type="Gene3D" id="3.60.15.10">
    <property type="entry name" value="Ribonuclease Z/Hydroxyacylglutathione hydrolase-like"/>
    <property type="match status" value="1"/>
</dbReference>
<dbReference type="PANTHER" id="PTHR15032:SF4">
    <property type="entry name" value="N-ACYL-PHOSPHATIDYLETHANOLAMINE-HYDROLYZING PHOSPHOLIPASE D"/>
    <property type="match status" value="1"/>
</dbReference>
<dbReference type="RefSeq" id="WP_047370869.1">
    <property type="nucleotide sequence ID" value="NZ_CABMNU010000005.1"/>
</dbReference>
<dbReference type="SUPFAM" id="SSF56281">
    <property type="entry name" value="Metallo-hydrolase/oxidoreductase"/>
    <property type="match status" value="1"/>
</dbReference>
<evidence type="ECO:0000313" key="3">
    <source>
        <dbReference type="Proteomes" id="UP000867740"/>
    </source>
</evidence>
<evidence type="ECO:0000313" key="2">
    <source>
        <dbReference type="EMBL" id="HAT3583741.1"/>
    </source>
</evidence>
<gene>
    <name evidence="2" type="ORF">I8531_004090</name>
</gene>
<dbReference type="InterPro" id="IPR036866">
    <property type="entry name" value="RibonucZ/Hydroxyglut_hydro"/>
</dbReference>
<dbReference type="InterPro" id="IPR001279">
    <property type="entry name" value="Metallo-B-lactamas"/>
</dbReference>
<dbReference type="Pfam" id="PF12706">
    <property type="entry name" value="Lactamase_B_2"/>
    <property type="match status" value="1"/>
</dbReference>
<proteinExistence type="predicted"/>
<feature type="domain" description="Metallo-beta-lactamase" evidence="1">
    <location>
        <begin position="89"/>
        <end position="286"/>
    </location>
</feature>
<dbReference type="EMBL" id="DACSUM010000040">
    <property type="protein sequence ID" value="HAT3583741.1"/>
    <property type="molecule type" value="Genomic_DNA"/>
</dbReference>
<reference evidence="2" key="1">
    <citation type="journal article" date="2018" name="Genome Biol.">
        <title>SKESA: strategic k-mer extension for scrupulous assemblies.</title>
        <authorList>
            <person name="Souvorov A."/>
            <person name="Agarwala R."/>
            <person name="Lipman D.J."/>
        </authorList>
    </citation>
    <scope>NUCLEOTIDE SEQUENCE</scope>
    <source>
        <strain evidence="2">CAVp300</strain>
    </source>
</reference>